<keyword evidence="1" id="KW-0732">Signal</keyword>
<protein>
    <submittedName>
        <fullName evidence="2">Uncharacterized protein</fullName>
    </submittedName>
</protein>
<dbReference type="AlphaFoldDB" id="A0A7S4M341"/>
<reference evidence="2" key="1">
    <citation type="submission" date="2021-01" db="EMBL/GenBank/DDBJ databases">
        <authorList>
            <person name="Corre E."/>
            <person name="Pelletier E."/>
            <person name="Niang G."/>
            <person name="Scheremetjew M."/>
            <person name="Finn R."/>
            <person name="Kale V."/>
            <person name="Holt S."/>
            <person name="Cochrane G."/>
            <person name="Meng A."/>
            <person name="Brown T."/>
            <person name="Cohen L."/>
        </authorList>
    </citation>
    <scope>NUCLEOTIDE SEQUENCE</scope>
    <source>
        <strain evidence="2">UIO037</strain>
    </source>
</reference>
<feature type="chain" id="PRO_5031094607" evidence="1">
    <location>
        <begin position="18"/>
        <end position="145"/>
    </location>
</feature>
<dbReference type="EMBL" id="HBKO01005497">
    <property type="protein sequence ID" value="CAE2197318.1"/>
    <property type="molecule type" value="Transcribed_RNA"/>
</dbReference>
<feature type="signal peptide" evidence="1">
    <location>
        <begin position="1"/>
        <end position="17"/>
    </location>
</feature>
<organism evidence="2">
    <name type="scientific">Prymnesium polylepis</name>
    <dbReference type="NCBI Taxonomy" id="72548"/>
    <lineage>
        <taxon>Eukaryota</taxon>
        <taxon>Haptista</taxon>
        <taxon>Haptophyta</taxon>
        <taxon>Prymnesiophyceae</taxon>
        <taxon>Prymnesiales</taxon>
        <taxon>Prymnesiaceae</taxon>
        <taxon>Prymnesium</taxon>
    </lineage>
</organism>
<evidence type="ECO:0000256" key="1">
    <source>
        <dbReference type="SAM" id="SignalP"/>
    </source>
</evidence>
<evidence type="ECO:0000313" key="2">
    <source>
        <dbReference type="EMBL" id="CAE2197318.1"/>
    </source>
</evidence>
<accession>A0A7S4M341</accession>
<proteinExistence type="predicted"/>
<sequence length="145" mass="15174">MLQAILFSAALTAPNCTWNGWRDPCCVVHAGHSAAQCNADGTTAGGCTWCAYADIGGCTSIASAAGGFDKLITCDKRDVPDACTAKYNSNKSKDACAEDTSTGGGCRWCTVAAWTQEKQECLSRAKAAFINTTTSRWSVGIECTP</sequence>
<gene>
    <name evidence="2" type="ORF">CPOL0286_LOCUS2672</name>
</gene>
<name>A0A7S4M341_9EUKA</name>